<dbReference type="PANTHER" id="PTHR31679">
    <property type="entry name" value="PEROXISOMAL MEMBRANE PROTEIN PEX30-RELATED"/>
    <property type="match status" value="1"/>
</dbReference>
<dbReference type="EMBL" id="JADGJH010001989">
    <property type="protein sequence ID" value="KAJ3105722.1"/>
    <property type="molecule type" value="Genomic_DNA"/>
</dbReference>
<dbReference type="InterPro" id="IPR006614">
    <property type="entry name" value="Peroxin/Ferlin"/>
</dbReference>
<feature type="domain" description="Peroxin/Ferlin" evidence="6">
    <location>
        <begin position="191"/>
        <end position="224"/>
    </location>
</feature>
<sequence length="247" mass="27893">MQFIQNQMSLFVKAHDATASLLRSFVAHTTTNPLECLEFVLVSLISSTVAWYVVPTRLILVCAVVGVFAGARPEVWAGGKVVAAWIFRAVTYRIDVVKEGIQAAADSPDGTVVVVEVFENQRWWAGLGWIQHLLRTERSPWSDETGAIPRPHKDVYGLPPSATSIGSWIWQDPEWTLDFDWSPITVDQKEGWQYSDNRWHNCSAKMLAGSTTRRRMWTRRMKFVPGFGVSIVATALVKPKISERFEK</sequence>
<feature type="domain" description="Peroxin/Ferlin" evidence="5">
    <location>
        <begin position="110"/>
        <end position="178"/>
    </location>
</feature>
<evidence type="ECO:0000256" key="4">
    <source>
        <dbReference type="ARBA" id="ARBA00023136"/>
    </source>
</evidence>
<reference evidence="7" key="1">
    <citation type="submission" date="2020-05" db="EMBL/GenBank/DDBJ databases">
        <title>Phylogenomic resolution of chytrid fungi.</title>
        <authorList>
            <person name="Stajich J.E."/>
            <person name="Amses K."/>
            <person name="Simmons R."/>
            <person name="Seto K."/>
            <person name="Myers J."/>
            <person name="Bonds A."/>
            <person name="Quandt C.A."/>
            <person name="Barry K."/>
            <person name="Liu P."/>
            <person name="Grigoriev I."/>
            <person name="Longcore J.E."/>
            <person name="James T.Y."/>
        </authorList>
    </citation>
    <scope>NUCLEOTIDE SEQUENCE</scope>
    <source>
        <strain evidence="7">JEL0513</strain>
    </source>
</reference>
<gene>
    <name evidence="7" type="primary">PEX30</name>
    <name evidence="7" type="ORF">HK100_003829</name>
</gene>
<evidence type="ECO:0000259" key="5">
    <source>
        <dbReference type="SMART" id="SM00693"/>
    </source>
</evidence>
<dbReference type="Pfam" id="PF06398">
    <property type="entry name" value="Pex24p"/>
    <property type="match status" value="1"/>
</dbReference>
<comment type="subcellular location">
    <subcellularLocation>
        <location evidence="1">Endomembrane system</location>
        <topology evidence="1">Multi-pass membrane protein</topology>
    </subcellularLocation>
</comment>
<dbReference type="GO" id="GO:0005778">
    <property type="term" value="C:peroxisomal membrane"/>
    <property type="evidence" value="ECO:0007669"/>
    <property type="project" value="TreeGrafter"/>
</dbReference>
<evidence type="ECO:0000313" key="7">
    <source>
        <dbReference type="EMBL" id="KAJ3105722.1"/>
    </source>
</evidence>
<dbReference type="InterPro" id="IPR010482">
    <property type="entry name" value="TECPR1-like_DysF"/>
</dbReference>
<evidence type="ECO:0000256" key="3">
    <source>
        <dbReference type="ARBA" id="ARBA00022989"/>
    </source>
</evidence>
<organism evidence="7 8">
    <name type="scientific">Physocladia obscura</name>
    <dbReference type="NCBI Taxonomy" id="109957"/>
    <lineage>
        <taxon>Eukaryota</taxon>
        <taxon>Fungi</taxon>
        <taxon>Fungi incertae sedis</taxon>
        <taxon>Chytridiomycota</taxon>
        <taxon>Chytridiomycota incertae sedis</taxon>
        <taxon>Chytridiomycetes</taxon>
        <taxon>Chytridiales</taxon>
        <taxon>Chytriomycetaceae</taxon>
        <taxon>Physocladia</taxon>
    </lineage>
</organism>
<keyword evidence="3" id="KW-1133">Transmembrane helix</keyword>
<dbReference type="SMART" id="SM00693">
    <property type="entry name" value="DysFN"/>
    <property type="match status" value="1"/>
</dbReference>
<accession>A0AAD5STM2</accession>
<dbReference type="AlphaFoldDB" id="A0AAD5STM2"/>
<keyword evidence="8" id="KW-1185">Reference proteome</keyword>
<keyword evidence="2" id="KW-0812">Transmembrane</keyword>
<dbReference type="GO" id="GO:0007031">
    <property type="term" value="P:peroxisome organization"/>
    <property type="evidence" value="ECO:0007669"/>
    <property type="project" value="UniProtKB-ARBA"/>
</dbReference>
<evidence type="ECO:0000259" key="6">
    <source>
        <dbReference type="SMART" id="SM00694"/>
    </source>
</evidence>
<evidence type="ECO:0000313" key="8">
    <source>
        <dbReference type="Proteomes" id="UP001211907"/>
    </source>
</evidence>
<protein>
    <submittedName>
        <fullName evidence="7">Peroxisome- protein</fullName>
    </submittedName>
</protein>
<dbReference type="GO" id="GO:0012505">
    <property type="term" value="C:endomembrane system"/>
    <property type="evidence" value="ECO:0007669"/>
    <property type="project" value="UniProtKB-SubCell"/>
</dbReference>
<proteinExistence type="predicted"/>
<keyword evidence="4" id="KW-0472">Membrane</keyword>
<dbReference type="Proteomes" id="UP001211907">
    <property type="component" value="Unassembled WGS sequence"/>
</dbReference>
<dbReference type="SMART" id="SM00694">
    <property type="entry name" value="DysFC"/>
    <property type="match status" value="1"/>
</dbReference>
<evidence type="ECO:0000256" key="1">
    <source>
        <dbReference type="ARBA" id="ARBA00004127"/>
    </source>
</evidence>
<evidence type="ECO:0000256" key="2">
    <source>
        <dbReference type="ARBA" id="ARBA00022692"/>
    </source>
</evidence>
<comment type="caution">
    <text evidence="7">The sequence shown here is derived from an EMBL/GenBank/DDBJ whole genome shotgun (WGS) entry which is preliminary data.</text>
</comment>
<dbReference type="InterPro" id="IPR052646">
    <property type="entry name" value="Peroxisomal_PEX28-32"/>
</dbReference>
<dbReference type="PANTHER" id="PTHR31679:SF2">
    <property type="entry name" value="PEROXISOMAL MEMBRANE PROTEIN PEX30-RELATED"/>
    <property type="match status" value="1"/>
</dbReference>
<name>A0AAD5STM2_9FUNG</name>